<dbReference type="InterPro" id="IPR046347">
    <property type="entry name" value="bZIP_sf"/>
</dbReference>
<dbReference type="PANTHER" id="PTHR40618">
    <property type="entry name" value="B-ZIP TRANSCRIPTION FACTOR (EUROFUNG)-RELATED"/>
    <property type="match status" value="1"/>
</dbReference>
<organism evidence="4 5">
    <name type="scientific">Cylindrodendrum hubeiense</name>
    <dbReference type="NCBI Taxonomy" id="595255"/>
    <lineage>
        <taxon>Eukaryota</taxon>
        <taxon>Fungi</taxon>
        <taxon>Dikarya</taxon>
        <taxon>Ascomycota</taxon>
        <taxon>Pezizomycotina</taxon>
        <taxon>Sordariomycetes</taxon>
        <taxon>Hypocreomycetidae</taxon>
        <taxon>Hypocreales</taxon>
        <taxon>Nectriaceae</taxon>
        <taxon>Cylindrodendrum</taxon>
    </lineage>
</organism>
<dbReference type="OrthoDB" id="3555317at2759"/>
<keyword evidence="5" id="KW-1185">Reference proteome</keyword>
<dbReference type="GO" id="GO:0003700">
    <property type="term" value="F:DNA-binding transcription factor activity"/>
    <property type="evidence" value="ECO:0007669"/>
    <property type="project" value="InterPro"/>
</dbReference>
<feature type="domain" description="BZIP" evidence="3">
    <location>
        <begin position="48"/>
        <end position="94"/>
    </location>
</feature>
<accession>A0A9P5HCB4</accession>
<evidence type="ECO:0000259" key="3">
    <source>
        <dbReference type="Pfam" id="PF00170"/>
    </source>
</evidence>
<dbReference type="Pfam" id="PF00170">
    <property type="entry name" value="bZIP_1"/>
    <property type="match status" value="1"/>
</dbReference>
<dbReference type="InterPro" id="IPR004827">
    <property type="entry name" value="bZIP"/>
</dbReference>
<evidence type="ECO:0000256" key="2">
    <source>
        <dbReference type="SAM" id="MobiDB-lite"/>
    </source>
</evidence>
<comment type="caution">
    <text evidence="4">The sequence shown here is derived from an EMBL/GenBank/DDBJ whole genome shotgun (WGS) entry which is preliminary data.</text>
</comment>
<sequence>MTLSSPNENVPIRTRKRSDTSDEGDDGGGKKRSRGRPRLDTKDVTAAERRRTQIRLAQRAYRNRKDTAIDTLKQRVKELEQANESMGREFMSLSNFVLGQGMVQGSPEVFQHINDATRKFMSLKSQAIEESSADADNDAGVDASIDSTVNPADDSSQPVILQQRGSKKSSSSSGSSNDVLSTPNTDWSIEEASDSLQVPVTFQPLSHMAQSSVNHITNPITNHSMGNSSFPVADTGAKMSLFTDPFAHSPFVPPPAPSSYAAHEISFGRRLQRTVLEAGLRLAGMDNPPPTRYMAVFSFCLYFESRRDIVRRLSESLQCTAQETLNNWKFAFTNLGGSGLHFPDNEGNGNMPGHPLASSGLPIGNHGLPEPFKPCEMTGYSIGPFNREIELTKDMRVDHRLRMLQPGFEGDFYDADEVEAYMRYLGIVIPPGRDYVDVEIVLSVLDEPAPLPFVADSRGFFKPPVSTPLETPNLMSLPPDFANAPGSIWPGAHPPITAPVQPSVMMNSPHSMAPMDPHLGSSVPHLATGTSTDQFNHTLASFDGAAGYPWRTWDVDPAWKTRVTIDVNQLVAKMTGMAVCLGRSPGLRPQDIHLALKQSIILEH</sequence>
<protein>
    <recommendedName>
        <fullName evidence="3">BZIP domain-containing protein</fullName>
    </recommendedName>
</protein>
<dbReference type="PANTHER" id="PTHR40618:SF1">
    <property type="entry name" value="B-ZIP TRANSCRIPTION FACTOR (EUROFUNG)"/>
    <property type="match status" value="1"/>
</dbReference>
<dbReference type="Gene3D" id="1.20.5.170">
    <property type="match status" value="1"/>
</dbReference>
<dbReference type="CDD" id="cd14688">
    <property type="entry name" value="bZIP_YAP"/>
    <property type="match status" value="1"/>
</dbReference>
<dbReference type="SUPFAM" id="SSF57959">
    <property type="entry name" value="Leucine zipper domain"/>
    <property type="match status" value="1"/>
</dbReference>
<name>A0A9P5HCB4_9HYPO</name>
<feature type="region of interest" description="Disordered" evidence="2">
    <location>
        <begin position="1"/>
        <end position="58"/>
    </location>
</feature>
<dbReference type="AlphaFoldDB" id="A0A9P5HCB4"/>
<proteinExistence type="predicted"/>
<reference evidence="4" key="1">
    <citation type="submission" date="2020-03" db="EMBL/GenBank/DDBJ databases">
        <title>Draft Genome Sequence of Cylindrodendrum hubeiense.</title>
        <authorList>
            <person name="Buettner E."/>
            <person name="Kellner H."/>
        </authorList>
    </citation>
    <scope>NUCLEOTIDE SEQUENCE</scope>
    <source>
        <strain evidence="4">IHI 201604</strain>
    </source>
</reference>
<keyword evidence="1" id="KW-0175">Coiled coil</keyword>
<feature type="compositionally biased region" description="Basic and acidic residues" evidence="2">
    <location>
        <begin position="37"/>
        <end position="51"/>
    </location>
</feature>
<feature type="region of interest" description="Disordered" evidence="2">
    <location>
        <begin position="129"/>
        <end position="185"/>
    </location>
</feature>
<dbReference type="Proteomes" id="UP000722485">
    <property type="component" value="Unassembled WGS sequence"/>
</dbReference>
<feature type="coiled-coil region" evidence="1">
    <location>
        <begin position="62"/>
        <end position="89"/>
    </location>
</feature>
<evidence type="ECO:0000313" key="5">
    <source>
        <dbReference type="Proteomes" id="UP000722485"/>
    </source>
</evidence>
<gene>
    <name evidence="4" type="ORF">G7Z17_g5303</name>
</gene>
<evidence type="ECO:0000256" key="1">
    <source>
        <dbReference type="SAM" id="Coils"/>
    </source>
</evidence>
<feature type="compositionally biased region" description="Polar residues" evidence="2">
    <location>
        <begin position="145"/>
        <end position="164"/>
    </location>
</feature>
<evidence type="ECO:0000313" key="4">
    <source>
        <dbReference type="EMBL" id="KAF7551033.1"/>
    </source>
</evidence>
<dbReference type="EMBL" id="JAANBB010000086">
    <property type="protein sequence ID" value="KAF7551033.1"/>
    <property type="molecule type" value="Genomic_DNA"/>
</dbReference>